<keyword evidence="8" id="KW-1185">Reference proteome</keyword>
<evidence type="ECO:0000256" key="1">
    <source>
        <dbReference type="ARBA" id="ARBA00004141"/>
    </source>
</evidence>
<feature type="transmembrane region" description="Helical" evidence="6">
    <location>
        <begin position="38"/>
        <end position="60"/>
    </location>
</feature>
<feature type="transmembrane region" description="Helical" evidence="6">
    <location>
        <begin position="100"/>
        <end position="124"/>
    </location>
</feature>
<evidence type="ECO:0000256" key="6">
    <source>
        <dbReference type="SAM" id="Phobius"/>
    </source>
</evidence>
<protein>
    <submittedName>
        <fullName evidence="7">Plastidal glycolate/glycerate translocator 1, chloroplastic</fullName>
    </submittedName>
</protein>
<organism evidence="7 8">
    <name type="scientific">Passalora fulva</name>
    <name type="common">Tomato leaf mold</name>
    <name type="synonym">Cladosporium fulvum</name>
    <dbReference type="NCBI Taxonomy" id="5499"/>
    <lineage>
        <taxon>Eukaryota</taxon>
        <taxon>Fungi</taxon>
        <taxon>Dikarya</taxon>
        <taxon>Ascomycota</taxon>
        <taxon>Pezizomycotina</taxon>
        <taxon>Dothideomycetes</taxon>
        <taxon>Dothideomycetidae</taxon>
        <taxon>Mycosphaerellales</taxon>
        <taxon>Mycosphaerellaceae</taxon>
        <taxon>Fulvia</taxon>
    </lineage>
</organism>
<feature type="transmembrane region" description="Helical" evidence="6">
    <location>
        <begin position="324"/>
        <end position="345"/>
    </location>
</feature>
<comment type="subcellular location">
    <subcellularLocation>
        <location evidence="1">Membrane</location>
        <topology evidence="1">Multi-pass membrane protein</topology>
    </subcellularLocation>
</comment>
<keyword evidence="2 6" id="KW-0812">Transmembrane</keyword>
<dbReference type="GO" id="GO:0016020">
    <property type="term" value="C:membrane"/>
    <property type="evidence" value="ECO:0007669"/>
    <property type="project" value="UniProtKB-SubCell"/>
</dbReference>
<evidence type="ECO:0000256" key="2">
    <source>
        <dbReference type="ARBA" id="ARBA00022692"/>
    </source>
</evidence>
<dbReference type="Pfam" id="PF04172">
    <property type="entry name" value="LrgB"/>
    <property type="match status" value="1"/>
</dbReference>
<feature type="region of interest" description="Disordered" evidence="5">
    <location>
        <begin position="171"/>
        <end position="211"/>
    </location>
</feature>
<dbReference type="InterPro" id="IPR007300">
    <property type="entry name" value="CidB/LrgB"/>
</dbReference>
<evidence type="ECO:0000313" key="8">
    <source>
        <dbReference type="Proteomes" id="UP000756132"/>
    </source>
</evidence>
<evidence type="ECO:0000256" key="3">
    <source>
        <dbReference type="ARBA" id="ARBA00022989"/>
    </source>
</evidence>
<dbReference type="AlphaFoldDB" id="A0A9Q8LC09"/>
<dbReference type="PANTHER" id="PTHR30249:SF0">
    <property type="entry name" value="PLASTIDAL GLYCOLATE_GLYCERATE TRANSLOCATOR 1, CHLOROPLASTIC"/>
    <property type="match status" value="1"/>
</dbReference>
<keyword evidence="3 6" id="KW-1133">Transmembrane helix</keyword>
<dbReference type="PANTHER" id="PTHR30249">
    <property type="entry name" value="PUTATIVE SEROTONIN TRANSPORTER"/>
    <property type="match status" value="1"/>
</dbReference>
<feature type="transmembrane region" description="Helical" evidence="6">
    <location>
        <begin position="528"/>
        <end position="552"/>
    </location>
</feature>
<dbReference type="Proteomes" id="UP000756132">
    <property type="component" value="Chromosome 3"/>
</dbReference>
<dbReference type="OMA" id="LRWMNLF"/>
<dbReference type="RefSeq" id="XP_047759087.1">
    <property type="nucleotide sequence ID" value="XM_047907212.1"/>
</dbReference>
<keyword evidence="4 6" id="KW-0472">Membrane</keyword>
<feature type="transmembrane region" description="Helical" evidence="6">
    <location>
        <begin position="136"/>
        <end position="162"/>
    </location>
</feature>
<feature type="transmembrane region" description="Helical" evidence="6">
    <location>
        <begin position="464"/>
        <end position="484"/>
    </location>
</feature>
<name>A0A9Q8LC09_PASFU</name>
<dbReference type="OrthoDB" id="2502820at2759"/>
<accession>A0A9Q8LC09</accession>
<feature type="compositionally biased region" description="Acidic residues" evidence="5">
    <location>
        <begin position="200"/>
        <end position="209"/>
    </location>
</feature>
<feature type="transmembrane region" description="Helical" evidence="6">
    <location>
        <begin position="66"/>
        <end position="88"/>
    </location>
</feature>
<reference evidence="7" key="2">
    <citation type="journal article" date="2022" name="Microb. Genom.">
        <title>A chromosome-scale genome assembly of the tomato pathogen Cladosporium fulvum reveals a compartmentalized genome architecture and the presence of a dispensable chromosome.</title>
        <authorList>
            <person name="Zaccaron A.Z."/>
            <person name="Chen L.H."/>
            <person name="Samaras A."/>
            <person name="Stergiopoulos I."/>
        </authorList>
    </citation>
    <scope>NUCLEOTIDE SEQUENCE</scope>
    <source>
        <strain evidence="7">Race5_Kim</strain>
    </source>
</reference>
<sequence>MSRHDSRSNHAGWKSIVTDVVHTVRIVFNRSWRRTLHAWLLVPFGLCIVLAICFGFDRLISLTSVSFPASVACMILLFFALILSSIVLGERRTKTIVEYIDVPCGWALRYIGILVCPGFVVLPLSPSISGIEVGKIIVVTVVGWIVVFCFTAYLVRATLLLLGASKKGMTTRAEELGPEQDEIPMTAPRSLSSRRRPSSDQEEEIEEHEDATFSATLLQQPARAQNPDAVFGTGGPPIPDADTSLLTEVRPVSILRHDDVPRTRPERWTAVISVHLDMISYATLFVVIGIPIYYAAGYAMPIQLCLNVLTYQAAASMPGRWQQYFHPILVSSGATIVGIWVLALIRGDALADGLRDYSKELTYIRLWSGAHGAPGAGDILSSLIAASIVGLALPMFKYKDELQRNLFVIAIPNVTLAVVSLFGYPAVCYAIGIANTNSIAFASRSLTLALAQIAVENLGGNLNVGSPVAIFSGIMGVLIGMWVLKNIRIAEDDYITRGITMGANASSLATAMLLPIDPRAAAFSSLSMGLVGATTVAMTSVPPLVAIVRGVVGL</sequence>
<proteinExistence type="predicted"/>
<feature type="transmembrane region" description="Helical" evidence="6">
    <location>
        <begin position="406"/>
        <end position="427"/>
    </location>
</feature>
<reference evidence="7" key="1">
    <citation type="submission" date="2021-12" db="EMBL/GenBank/DDBJ databases">
        <authorList>
            <person name="Zaccaron A."/>
            <person name="Stergiopoulos I."/>
        </authorList>
    </citation>
    <scope>NUCLEOTIDE SEQUENCE</scope>
    <source>
        <strain evidence="7">Race5_Kim</strain>
    </source>
</reference>
<evidence type="ECO:0000256" key="4">
    <source>
        <dbReference type="ARBA" id="ARBA00023136"/>
    </source>
</evidence>
<dbReference type="EMBL" id="CP090165">
    <property type="protein sequence ID" value="UJO14721.1"/>
    <property type="molecule type" value="Genomic_DNA"/>
</dbReference>
<feature type="transmembrane region" description="Helical" evidence="6">
    <location>
        <begin position="270"/>
        <end position="294"/>
    </location>
</feature>
<feature type="transmembrane region" description="Helical" evidence="6">
    <location>
        <begin position="496"/>
        <end position="516"/>
    </location>
</feature>
<evidence type="ECO:0000256" key="5">
    <source>
        <dbReference type="SAM" id="MobiDB-lite"/>
    </source>
</evidence>
<dbReference type="GeneID" id="71987942"/>
<gene>
    <name evidence="7" type="ORF">CLAFUR5_08064</name>
</gene>
<dbReference type="KEGG" id="ffu:CLAFUR5_08064"/>
<evidence type="ECO:0000313" key="7">
    <source>
        <dbReference type="EMBL" id="UJO14721.1"/>
    </source>
</evidence>